<organism evidence="2 3">
    <name type="scientific">Anaplasma phagocytophilum str. ApNP</name>
    <dbReference type="NCBI Taxonomy" id="1359153"/>
    <lineage>
        <taxon>Bacteria</taxon>
        <taxon>Pseudomonadati</taxon>
        <taxon>Pseudomonadota</taxon>
        <taxon>Alphaproteobacteria</taxon>
        <taxon>Rickettsiales</taxon>
        <taxon>Anaplasmataceae</taxon>
        <taxon>Anaplasma</taxon>
        <taxon>phagocytophilum group</taxon>
    </lineage>
</organism>
<dbReference type="AlphaFoldDB" id="A0A0F3NG45"/>
<protein>
    <submittedName>
        <fullName evidence="2">Surface antigen family protein</fullName>
    </submittedName>
</protein>
<gene>
    <name evidence="2" type="ORF">APHNP_0991</name>
</gene>
<dbReference type="SUPFAM" id="SSF56925">
    <property type="entry name" value="OMPA-like"/>
    <property type="match status" value="1"/>
</dbReference>
<name>A0A0F3NG45_ANAPH</name>
<proteinExistence type="predicted"/>
<evidence type="ECO:0000313" key="2">
    <source>
        <dbReference type="EMBL" id="KJV66657.1"/>
    </source>
</evidence>
<accession>A0A0F3NG45</accession>
<dbReference type="EMBL" id="LANW01000001">
    <property type="protein sequence ID" value="KJV66657.1"/>
    <property type="molecule type" value="Genomic_DNA"/>
</dbReference>
<comment type="caution">
    <text evidence="2">The sequence shown here is derived from an EMBL/GenBank/DDBJ whole genome shotgun (WGS) entry which is preliminary data.</text>
</comment>
<feature type="domain" description="Msp4/OMP-like" evidence="1">
    <location>
        <begin position="29"/>
        <end position="365"/>
    </location>
</feature>
<dbReference type="InterPro" id="IPR011250">
    <property type="entry name" value="OMP/PagP_B-barrel"/>
</dbReference>
<sequence length="365" mass="40552">MVRPLGMGIVVIFVLLGTVVTSARADDDKSGFFVGLGYGLSVSQVHNFKINDGGETRWLFPFHERVHREKLHSANFYWGPKVASEIRFQRGNTTFGGSAGYLFSAVRLEIDLTHERSEILKSGLQKGRKGGGMPFVLGKHEAMVSLQKGYDRIALIGRLSREDVIAIEKYMVAGLGYDQLRRLAEMKEEKRRRVNKNTEVVVVLPKDTDDNLFNLLDLMVEQSVLFTKALALSVEAAEVLEIMAIRNTTATLNLCYDFPGLELVKLNISPYTCAGIGGSVIGITKGHANLQLSYKLKLGLNYRFRSNAVAYIGTSYQKVLGSEYYNVPLKRLVDDVSPANRIREKTSVGFGLQYVGLELGARVSF</sequence>
<dbReference type="PATRIC" id="fig|1359153.3.peg.1021"/>
<dbReference type="Gene3D" id="2.40.160.20">
    <property type="match status" value="1"/>
</dbReference>
<dbReference type="Proteomes" id="UP000033385">
    <property type="component" value="Unassembled WGS sequence"/>
</dbReference>
<evidence type="ECO:0000259" key="1">
    <source>
        <dbReference type="Pfam" id="PF01617"/>
    </source>
</evidence>
<dbReference type="Pfam" id="PF01617">
    <property type="entry name" value="Surface_Ag_2"/>
    <property type="match status" value="1"/>
</dbReference>
<evidence type="ECO:0000313" key="3">
    <source>
        <dbReference type="Proteomes" id="UP000033385"/>
    </source>
</evidence>
<reference evidence="2 3" key="1">
    <citation type="submission" date="2015-01" db="EMBL/GenBank/DDBJ databases">
        <title>Genome Sequencing of Rickettsiales.</title>
        <authorList>
            <person name="Daugherty S.C."/>
            <person name="Su Q."/>
            <person name="Abolude K."/>
            <person name="Beier-Sexton M."/>
            <person name="Carlyon J.A."/>
            <person name="Carter R."/>
            <person name="Day N.P."/>
            <person name="Dumler S.J."/>
            <person name="Dyachenko V."/>
            <person name="Godinez A."/>
            <person name="Kurtti T.J."/>
            <person name="Lichay M."/>
            <person name="Mullins K.E."/>
            <person name="Ott S."/>
            <person name="Pappas-Brown V."/>
            <person name="Paris D.H."/>
            <person name="Patel P."/>
            <person name="Richards A.L."/>
            <person name="Sadzewicz L."/>
            <person name="Sears K."/>
            <person name="Seidman D."/>
            <person name="Sengamalay N."/>
            <person name="Stenos J."/>
            <person name="Tallon L.J."/>
            <person name="Vincent G."/>
            <person name="Fraser C.M."/>
            <person name="Munderloh U."/>
            <person name="Dunning-Hotopp J.C."/>
        </authorList>
    </citation>
    <scope>NUCLEOTIDE SEQUENCE [LARGE SCALE GENOMIC DNA]</scope>
    <source>
        <strain evidence="2 3">ApNP</strain>
    </source>
</reference>
<dbReference type="InterPro" id="IPR002566">
    <property type="entry name" value="Msp4_OMP-like"/>
</dbReference>